<keyword evidence="7" id="KW-1185">Reference proteome</keyword>
<dbReference type="Proteomes" id="UP000653305">
    <property type="component" value="Unassembled WGS sequence"/>
</dbReference>
<feature type="compositionally biased region" description="Basic and acidic residues" evidence="4">
    <location>
        <begin position="1"/>
        <end position="11"/>
    </location>
</feature>
<sequence>MPKSFDRKEASEPTPVLQMRGLPFSSGRNNISDVFKNLTLPKDAIHITCNFEGRPIGEAFVEFASEEDAKAALAKDRRTLGSRYIELFPSSSEELNEATSRGQ</sequence>
<evidence type="ECO:0000313" key="7">
    <source>
        <dbReference type="Proteomes" id="UP000653305"/>
    </source>
</evidence>
<evidence type="ECO:0000256" key="2">
    <source>
        <dbReference type="ARBA" id="ARBA00022884"/>
    </source>
</evidence>
<keyword evidence="2 3" id="KW-0694">RNA-binding</keyword>
<dbReference type="SMART" id="SM00360">
    <property type="entry name" value="RRM"/>
    <property type="match status" value="1"/>
</dbReference>
<dbReference type="InterPro" id="IPR012677">
    <property type="entry name" value="Nucleotide-bd_a/b_plait_sf"/>
</dbReference>
<dbReference type="AlphaFoldDB" id="A0A830AY33"/>
<dbReference type="OrthoDB" id="431068at2759"/>
<protein>
    <submittedName>
        <fullName evidence="6">Heterogeneous nuclear ribonucleoprotein h3</fullName>
    </submittedName>
</protein>
<evidence type="ECO:0000313" key="6">
    <source>
        <dbReference type="EMBL" id="GFP79347.1"/>
    </source>
</evidence>
<feature type="domain" description="RRM" evidence="5">
    <location>
        <begin position="15"/>
        <end position="92"/>
    </location>
</feature>
<dbReference type="InterPro" id="IPR035979">
    <property type="entry name" value="RBD_domain_sf"/>
</dbReference>
<dbReference type="SUPFAM" id="SSF54928">
    <property type="entry name" value="RNA-binding domain, RBD"/>
    <property type="match status" value="1"/>
</dbReference>
<dbReference type="GO" id="GO:1990904">
    <property type="term" value="C:ribonucleoprotein complex"/>
    <property type="evidence" value="ECO:0007669"/>
    <property type="project" value="UniProtKB-KW"/>
</dbReference>
<reference evidence="6" key="1">
    <citation type="submission" date="2020-07" db="EMBL/GenBank/DDBJ databases">
        <title>Ethylene signaling mediates host invasion by parasitic plants.</title>
        <authorList>
            <person name="Yoshida S."/>
        </authorList>
    </citation>
    <scope>NUCLEOTIDE SEQUENCE</scope>
    <source>
        <strain evidence="6">Okayama</strain>
    </source>
</reference>
<dbReference type="PROSITE" id="PS50102">
    <property type="entry name" value="RRM"/>
    <property type="match status" value="1"/>
</dbReference>
<proteinExistence type="predicted"/>
<dbReference type="GO" id="GO:0003723">
    <property type="term" value="F:RNA binding"/>
    <property type="evidence" value="ECO:0007669"/>
    <property type="project" value="UniProtKB-UniRule"/>
</dbReference>
<comment type="caution">
    <text evidence="6">The sequence shown here is derived from an EMBL/GenBank/DDBJ whole genome shotgun (WGS) entry which is preliminary data.</text>
</comment>
<gene>
    <name evidence="6" type="ORF">PHJA_000078200</name>
</gene>
<dbReference type="EMBL" id="BMAC01000007">
    <property type="protein sequence ID" value="GFP79347.1"/>
    <property type="molecule type" value="Genomic_DNA"/>
</dbReference>
<evidence type="ECO:0000259" key="5">
    <source>
        <dbReference type="PROSITE" id="PS50102"/>
    </source>
</evidence>
<dbReference type="Gene3D" id="3.30.70.330">
    <property type="match status" value="1"/>
</dbReference>
<keyword evidence="6" id="KW-0687">Ribonucleoprotein</keyword>
<feature type="region of interest" description="Disordered" evidence="4">
    <location>
        <begin position="1"/>
        <end position="23"/>
    </location>
</feature>
<evidence type="ECO:0000256" key="4">
    <source>
        <dbReference type="SAM" id="MobiDB-lite"/>
    </source>
</evidence>
<dbReference type="CDD" id="cd12254">
    <property type="entry name" value="RRM_hnRNPH_ESRPs_RBM12_like"/>
    <property type="match status" value="1"/>
</dbReference>
<dbReference type="InterPro" id="IPR050666">
    <property type="entry name" value="ESRP"/>
</dbReference>
<dbReference type="PANTHER" id="PTHR13976">
    <property type="entry name" value="HETEROGENEOUS NUCLEAR RIBONUCLEOPROTEIN-RELATED"/>
    <property type="match status" value="1"/>
</dbReference>
<organism evidence="6 7">
    <name type="scientific">Phtheirospermum japonicum</name>
    <dbReference type="NCBI Taxonomy" id="374723"/>
    <lineage>
        <taxon>Eukaryota</taxon>
        <taxon>Viridiplantae</taxon>
        <taxon>Streptophyta</taxon>
        <taxon>Embryophyta</taxon>
        <taxon>Tracheophyta</taxon>
        <taxon>Spermatophyta</taxon>
        <taxon>Magnoliopsida</taxon>
        <taxon>eudicotyledons</taxon>
        <taxon>Gunneridae</taxon>
        <taxon>Pentapetalae</taxon>
        <taxon>asterids</taxon>
        <taxon>lamiids</taxon>
        <taxon>Lamiales</taxon>
        <taxon>Orobanchaceae</taxon>
        <taxon>Orobanchaceae incertae sedis</taxon>
        <taxon>Phtheirospermum</taxon>
    </lineage>
</organism>
<accession>A0A830AY33</accession>
<dbReference type="InterPro" id="IPR000504">
    <property type="entry name" value="RRM_dom"/>
</dbReference>
<dbReference type="Pfam" id="PF00076">
    <property type="entry name" value="RRM_1"/>
    <property type="match status" value="1"/>
</dbReference>
<keyword evidence="1" id="KW-0677">Repeat</keyword>
<evidence type="ECO:0000256" key="1">
    <source>
        <dbReference type="ARBA" id="ARBA00022737"/>
    </source>
</evidence>
<name>A0A830AY33_9LAMI</name>
<evidence type="ECO:0000256" key="3">
    <source>
        <dbReference type="PROSITE-ProRule" id="PRU00176"/>
    </source>
</evidence>